<proteinExistence type="predicted"/>
<protein>
    <submittedName>
        <fullName evidence="2">Uncharacterized protein</fullName>
    </submittedName>
</protein>
<keyword evidence="3" id="KW-1185">Reference proteome</keyword>
<sequence length="84" mass="9213">MVSKPRYAPRRQGTDRTPADTSVAGGTTHRLGASMLSMGRDSIDRQALLDAELDPDDPAVWDTQYRISDLLVCLGIARRTVTPE</sequence>
<evidence type="ECO:0000313" key="2">
    <source>
        <dbReference type="EMBL" id="TDP28424.1"/>
    </source>
</evidence>
<evidence type="ECO:0000313" key="3">
    <source>
        <dbReference type="Proteomes" id="UP000295087"/>
    </source>
</evidence>
<comment type="caution">
    <text evidence="2">The sequence shown here is derived from an EMBL/GenBank/DDBJ whole genome shotgun (WGS) entry which is preliminary data.</text>
</comment>
<feature type="region of interest" description="Disordered" evidence="1">
    <location>
        <begin position="1"/>
        <end position="27"/>
    </location>
</feature>
<name>A0A4R6NYX0_NOCIG</name>
<evidence type="ECO:0000256" key="1">
    <source>
        <dbReference type="SAM" id="MobiDB-lite"/>
    </source>
</evidence>
<dbReference type="AlphaFoldDB" id="A0A4R6NYX0"/>
<accession>A0A4R6NYX0</accession>
<dbReference type="Proteomes" id="UP000295087">
    <property type="component" value="Unassembled WGS sequence"/>
</dbReference>
<dbReference type="EMBL" id="SNXK01000017">
    <property type="protein sequence ID" value="TDP28424.1"/>
    <property type="molecule type" value="Genomic_DNA"/>
</dbReference>
<reference evidence="2 3" key="1">
    <citation type="submission" date="2019-03" db="EMBL/GenBank/DDBJ databases">
        <title>Genomic Encyclopedia of Type Strains, Phase IV (KMG-IV): sequencing the most valuable type-strain genomes for metagenomic binning, comparative biology and taxonomic classification.</title>
        <authorList>
            <person name="Goeker M."/>
        </authorList>
    </citation>
    <scope>NUCLEOTIDE SEQUENCE [LARGE SCALE GENOMIC DNA]</scope>
    <source>
        <strain evidence="2 3">DSM 44496</strain>
    </source>
</reference>
<organism evidence="2 3">
    <name type="scientific">Nocardia ignorata</name>
    <dbReference type="NCBI Taxonomy" id="145285"/>
    <lineage>
        <taxon>Bacteria</taxon>
        <taxon>Bacillati</taxon>
        <taxon>Actinomycetota</taxon>
        <taxon>Actinomycetes</taxon>
        <taxon>Mycobacteriales</taxon>
        <taxon>Nocardiaceae</taxon>
        <taxon>Nocardia</taxon>
    </lineage>
</organism>
<gene>
    <name evidence="2" type="ORF">DFR75_11737</name>
</gene>